<dbReference type="RefSeq" id="XP_033380416.1">
    <property type="nucleotide sequence ID" value="XM_033532295.1"/>
</dbReference>
<feature type="compositionally biased region" description="Low complexity" evidence="1">
    <location>
        <begin position="17"/>
        <end position="34"/>
    </location>
</feature>
<dbReference type="Proteomes" id="UP000799778">
    <property type="component" value="Unassembled WGS sequence"/>
</dbReference>
<evidence type="ECO:0000313" key="2">
    <source>
        <dbReference type="EMBL" id="KAF2012077.1"/>
    </source>
</evidence>
<sequence length="178" mass="19435">MDTDWVIHPDDFHTAVSPSSSLSSSSSSSRSQSPLPSPSPTVNRPQYPQRYSSRSRSRSPTQQTSPPTPTLPQQQPNATPSTSSSSSSPSPREPHDTPSTHPQQPHHHMDLSPPGTLNIDPYRAHLRRIAGSHRHVAVALACVRGVYDVGRELGFHGVKSGCGYANSWGSARWSREER</sequence>
<dbReference type="GeneID" id="54289692"/>
<dbReference type="EMBL" id="ML978073">
    <property type="protein sequence ID" value="KAF2012077.1"/>
    <property type="molecule type" value="Genomic_DNA"/>
</dbReference>
<proteinExistence type="predicted"/>
<organism evidence="2 3">
    <name type="scientific">Aaosphaeria arxii CBS 175.79</name>
    <dbReference type="NCBI Taxonomy" id="1450172"/>
    <lineage>
        <taxon>Eukaryota</taxon>
        <taxon>Fungi</taxon>
        <taxon>Dikarya</taxon>
        <taxon>Ascomycota</taxon>
        <taxon>Pezizomycotina</taxon>
        <taxon>Dothideomycetes</taxon>
        <taxon>Pleosporomycetidae</taxon>
        <taxon>Pleosporales</taxon>
        <taxon>Pleosporales incertae sedis</taxon>
        <taxon>Aaosphaeria</taxon>
    </lineage>
</organism>
<feature type="region of interest" description="Disordered" evidence="1">
    <location>
        <begin position="1"/>
        <end position="119"/>
    </location>
</feature>
<feature type="compositionally biased region" description="Low complexity" evidence="1">
    <location>
        <begin position="44"/>
        <end position="90"/>
    </location>
</feature>
<evidence type="ECO:0000256" key="1">
    <source>
        <dbReference type="SAM" id="MobiDB-lite"/>
    </source>
</evidence>
<keyword evidence="3" id="KW-1185">Reference proteome</keyword>
<name>A0A6A5XGW2_9PLEO</name>
<gene>
    <name evidence="2" type="ORF">BU24DRAFT_465651</name>
</gene>
<feature type="compositionally biased region" description="Basic and acidic residues" evidence="1">
    <location>
        <begin position="1"/>
        <end position="13"/>
    </location>
</feature>
<protein>
    <submittedName>
        <fullName evidence="2">Uncharacterized protein</fullName>
    </submittedName>
</protein>
<dbReference type="AlphaFoldDB" id="A0A6A5XGW2"/>
<reference evidence="2" key="1">
    <citation type="journal article" date="2020" name="Stud. Mycol.">
        <title>101 Dothideomycetes genomes: a test case for predicting lifestyles and emergence of pathogens.</title>
        <authorList>
            <person name="Haridas S."/>
            <person name="Albert R."/>
            <person name="Binder M."/>
            <person name="Bloem J."/>
            <person name="Labutti K."/>
            <person name="Salamov A."/>
            <person name="Andreopoulos B."/>
            <person name="Baker S."/>
            <person name="Barry K."/>
            <person name="Bills G."/>
            <person name="Bluhm B."/>
            <person name="Cannon C."/>
            <person name="Castanera R."/>
            <person name="Culley D."/>
            <person name="Daum C."/>
            <person name="Ezra D."/>
            <person name="Gonzalez J."/>
            <person name="Henrissat B."/>
            <person name="Kuo A."/>
            <person name="Liang C."/>
            <person name="Lipzen A."/>
            <person name="Lutzoni F."/>
            <person name="Magnuson J."/>
            <person name="Mondo S."/>
            <person name="Nolan M."/>
            <person name="Ohm R."/>
            <person name="Pangilinan J."/>
            <person name="Park H.-J."/>
            <person name="Ramirez L."/>
            <person name="Alfaro M."/>
            <person name="Sun H."/>
            <person name="Tritt A."/>
            <person name="Yoshinaga Y."/>
            <person name="Zwiers L.-H."/>
            <person name="Turgeon B."/>
            <person name="Goodwin S."/>
            <person name="Spatafora J."/>
            <person name="Crous P."/>
            <person name="Grigoriev I."/>
        </authorList>
    </citation>
    <scope>NUCLEOTIDE SEQUENCE</scope>
    <source>
        <strain evidence="2">CBS 175.79</strain>
    </source>
</reference>
<accession>A0A6A5XGW2</accession>
<evidence type="ECO:0000313" key="3">
    <source>
        <dbReference type="Proteomes" id="UP000799778"/>
    </source>
</evidence>